<organism evidence="3 4">
    <name type="scientific">Conexibacter woesei (strain DSM 14684 / CCUG 47730 / CIP 108061 / JCM 11494 / NBRC 100937 / ID131577)</name>
    <dbReference type="NCBI Taxonomy" id="469383"/>
    <lineage>
        <taxon>Bacteria</taxon>
        <taxon>Bacillati</taxon>
        <taxon>Actinomycetota</taxon>
        <taxon>Thermoleophilia</taxon>
        <taxon>Solirubrobacterales</taxon>
        <taxon>Conexibacteraceae</taxon>
        <taxon>Conexibacter</taxon>
    </lineage>
</organism>
<evidence type="ECO:0000256" key="1">
    <source>
        <dbReference type="SAM" id="MobiDB-lite"/>
    </source>
</evidence>
<dbReference type="HOGENOM" id="CLU_1169087_0_0_11"/>
<feature type="region of interest" description="Disordered" evidence="1">
    <location>
        <begin position="1"/>
        <end position="22"/>
    </location>
</feature>
<dbReference type="AlphaFoldDB" id="D3F163"/>
<dbReference type="KEGG" id="cwo:Cwoe_1712"/>
<feature type="domain" description="AbiEi antitoxin N-terminal" evidence="2">
    <location>
        <begin position="27"/>
        <end position="72"/>
    </location>
</feature>
<keyword evidence="4" id="KW-1185">Reference proteome</keyword>
<evidence type="ECO:0000313" key="4">
    <source>
        <dbReference type="Proteomes" id="UP000008229"/>
    </source>
</evidence>
<dbReference type="STRING" id="469383.Cwoe_1712"/>
<dbReference type="OrthoDB" id="3356078at2"/>
<dbReference type="InterPro" id="IPR025159">
    <property type="entry name" value="AbiEi_N"/>
</dbReference>
<dbReference type="Proteomes" id="UP000008229">
    <property type="component" value="Chromosome"/>
</dbReference>
<dbReference type="EMBL" id="CP001854">
    <property type="protein sequence ID" value="ADB50139.1"/>
    <property type="molecule type" value="Genomic_DNA"/>
</dbReference>
<reference evidence="4" key="2">
    <citation type="submission" date="2010-01" db="EMBL/GenBank/DDBJ databases">
        <title>The complete genome of Conexibacter woesei DSM 14684.</title>
        <authorList>
            <consortium name="US DOE Joint Genome Institute (JGI-PGF)"/>
            <person name="Lucas S."/>
            <person name="Copeland A."/>
            <person name="Lapidus A."/>
            <person name="Glavina del Rio T."/>
            <person name="Dalin E."/>
            <person name="Tice H."/>
            <person name="Bruce D."/>
            <person name="Goodwin L."/>
            <person name="Pitluck S."/>
            <person name="Kyrpides N."/>
            <person name="Mavromatis K."/>
            <person name="Ivanova N."/>
            <person name="Mikhailova N."/>
            <person name="Chertkov O."/>
            <person name="Brettin T."/>
            <person name="Detter J.C."/>
            <person name="Han C."/>
            <person name="Larimer F."/>
            <person name="Land M."/>
            <person name="Hauser L."/>
            <person name="Markowitz V."/>
            <person name="Cheng J.-F."/>
            <person name="Hugenholtz P."/>
            <person name="Woyke T."/>
            <person name="Wu D."/>
            <person name="Pukall R."/>
            <person name="Steenblock K."/>
            <person name="Schneider S."/>
            <person name="Klenk H.-P."/>
            <person name="Eisen J.A."/>
        </authorList>
    </citation>
    <scope>NUCLEOTIDE SEQUENCE [LARGE SCALE GENOMIC DNA]</scope>
    <source>
        <strain evidence="4">DSM 14684 / CIP 108061 / JCM 11494 / NBRC 100937 / ID131577</strain>
    </source>
</reference>
<dbReference type="Pfam" id="PF13338">
    <property type="entry name" value="AbiEi_4"/>
    <property type="match status" value="1"/>
</dbReference>
<dbReference type="RefSeq" id="WP_012933190.1">
    <property type="nucleotide sequence ID" value="NC_013739.1"/>
</dbReference>
<dbReference type="eggNOG" id="COG5340">
    <property type="taxonomic scope" value="Bacteria"/>
</dbReference>
<gene>
    <name evidence="3" type="ordered locus">Cwoe_1712</name>
</gene>
<proteinExistence type="predicted"/>
<protein>
    <recommendedName>
        <fullName evidence="2">AbiEi antitoxin N-terminal domain-containing protein</fullName>
    </recommendedName>
</protein>
<name>D3F163_CONWI</name>
<evidence type="ECO:0000313" key="3">
    <source>
        <dbReference type="EMBL" id="ADB50139.1"/>
    </source>
</evidence>
<evidence type="ECO:0000259" key="2">
    <source>
        <dbReference type="Pfam" id="PF13338"/>
    </source>
</evidence>
<reference evidence="3 4" key="1">
    <citation type="journal article" date="2010" name="Stand. Genomic Sci.">
        <title>Complete genome sequence of Conexibacter woesei type strain (ID131577).</title>
        <authorList>
            <person name="Pukall R."/>
            <person name="Lapidus A."/>
            <person name="Glavina Del Rio T."/>
            <person name="Copeland A."/>
            <person name="Tice H."/>
            <person name="Cheng J.-F."/>
            <person name="Lucas S."/>
            <person name="Chen F."/>
            <person name="Nolan M."/>
            <person name="Bruce D."/>
            <person name="Goodwin L."/>
            <person name="Pitluck S."/>
            <person name="Mavromatis K."/>
            <person name="Ivanova N."/>
            <person name="Ovchinnikova G."/>
            <person name="Pati A."/>
            <person name="Chen A."/>
            <person name="Palaniappan K."/>
            <person name="Land M."/>
            <person name="Hauser L."/>
            <person name="Chang Y.-J."/>
            <person name="Jeffries C.D."/>
            <person name="Chain P."/>
            <person name="Meincke L."/>
            <person name="Sims D."/>
            <person name="Brettin T."/>
            <person name="Detter J.C."/>
            <person name="Rohde M."/>
            <person name="Goeker M."/>
            <person name="Bristow J."/>
            <person name="Eisen J.A."/>
            <person name="Markowitz V."/>
            <person name="Kyrpides N.C."/>
            <person name="Klenk H.-P."/>
            <person name="Hugenholtz P."/>
        </authorList>
    </citation>
    <scope>NUCLEOTIDE SEQUENCE [LARGE SCALE GENOMIC DNA]</scope>
    <source>
        <strain evidence="4">DSM 14684 / CIP 108061 / JCM 11494 / NBRC 100937 / ID131577</strain>
    </source>
</reference>
<sequence>MTGARFEDRRIDHGVRGRSDTAHPDHTIAALAARQHGVVSRGQLRDAGVTGRALDWRLTNGRLLRLHPGVYAAGHARLTRNGHWLAAVLATGPGAVLSHRSAAALHDLRPDNRRAIDVTTAAHRIGSARIVVHARRSLDARDVASVDGVPVTTVARTLVDLAEVVPPDQLTNALRAADRQRTFDLRAIEAALERTRGRRGSGHAVMHAALAEVRARAAQLTRSRWRAGASCASPTTT</sequence>
<accession>D3F163</accession>